<evidence type="ECO:0000256" key="1">
    <source>
        <dbReference type="ARBA" id="ARBA00022801"/>
    </source>
</evidence>
<dbReference type="InterPro" id="IPR015797">
    <property type="entry name" value="NUDIX_hydrolase-like_dom_sf"/>
</dbReference>
<dbReference type="AlphaFoldDB" id="A0A2M8DBT1"/>
<evidence type="ECO:0000313" key="3">
    <source>
        <dbReference type="EMBL" id="PJB87839.1"/>
    </source>
</evidence>
<dbReference type="Gene3D" id="3.90.79.10">
    <property type="entry name" value="Nucleoside Triphosphate Pyrophosphohydrolase"/>
    <property type="match status" value="1"/>
</dbReference>
<keyword evidence="1" id="KW-0378">Hydrolase</keyword>
<evidence type="ECO:0000313" key="4">
    <source>
        <dbReference type="Proteomes" id="UP000229706"/>
    </source>
</evidence>
<dbReference type="GO" id="GO:0016787">
    <property type="term" value="F:hydrolase activity"/>
    <property type="evidence" value="ECO:0007669"/>
    <property type="project" value="UniProtKB-KW"/>
</dbReference>
<dbReference type="SUPFAM" id="SSF55811">
    <property type="entry name" value="Nudix"/>
    <property type="match status" value="1"/>
</dbReference>
<proteinExistence type="predicted"/>
<dbReference type="PANTHER" id="PTHR43736">
    <property type="entry name" value="ADP-RIBOSE PYROPHOSPHATASE"/>
    <property type="match status" value="1"/>
</dbReference>
<dbReference type="InterPro" id="IPR000086">
    <property type="entry name" value="NUDIX_hydrolase_dom"/>
</dbReference>
<dbReference type="InterPro" id="IPR020084">
    <property type="entry name" value="NUDIX_hydrolase_CS"/>
</dbReference>
<sequence>MLLGRKKPNTFPYPNCWVTVGGGVDLDKETVEEALRREVREEANIEITGLKKLEFAEDNEPNKHGEMTHYLFLTYLAKYKSGIIKPGDDVNELRWFTKKELKSIKISRPSVIIFKSLSWIKDSLSKTVFTGLS</sequence>
<reference evidence="4" key="1">
    <citation type="submission" date="2017-09" db="EMBL/GenBank/DDBJ databases">
        <title>Depth-based differentiation of microbial function through sediment-hosted aquifers and enrichment of novel symbionts in the deep terrestrial subsurface.</title>
        <authorList>
            <person name="Probst A.J."/>
            <person name="Ladd B."/>
            <person name="Jarett J.K."/>
            <person name="Geller-Mcgrath D.E."/>
            <person name="Sieber C.M.K."/>
            <person name="Emerson J.B."/>
            <person name="Anantharaman K."/>
            <person name="Thomas B.C."/>
            <person name="Malmstrom R."/>
            <person name="Stieglmeier M."/>
            <person name="Klingl A."/>
            <person name="Woyke T."/>
            <person name="Ryan C.M."/>
            <person name="Banfield J.F."/>
        </authorList>
    </citation>
    <scope>NUCLEOTIDE SEQUENCE [LARGE SCALE GENOMIC DNA]</scope>
</reference>
<comment type="caution">
    <text evidence="3">The sequence shown here is derived from an EMBL/GenBank/DDBJ whole genome shotgun (WGS) entry which is preliminary data.</text>
</comment>
<feature type="domain" description="Nudix hydrolase" evidence="2">
    <location>
        <begin position="1"/>
        <end position="122"/>
    </location>
</feature>
<dbReference type="PROSITE" id="PS51462">
    <property type="entry name" value="NUDIX"/>
    <property type="match status" value="1"/>
</dbReference>
<organism evidence="3 4">
    <name type="scientific">Candidatus Roizmanbacteria bacterium CG_4_9_14_0_8_um_filter_34_12</name>
    <dbReference type="NCBI Taxonomy" id="1974840"/>
    <lineage>
        <taxon>Bacteria</taxon>
        <taxon>Candidatus Roizmaniibacteriota</taxon>
    </lineage>
</organism>
<dbReference type="PANTHER" id="PTHR43736:SF1">
    <property type="entry name" value="DIHYDRONEOPTERIN TRIPHOSPHATE DIPHOSPHATASE"/>
    <property type="match status" value="1"/>
</dbReference>
<evidence type="ECO:0000259" key="2">
    <source>
        <dbReference type="PROSITE" id="PS51462"/>
    </source>
</evidence>
<gene>
    <name evidence="3" type="ORF">CO083_04840</name>
</gene>
<dbReference type="EMBL" id="PFTH01000180">
    <property type="protein sequence ID" value="PJB87839.1"/>
    <property type="molecule type" value="Genomic_DNA"/>
</dbReference>
<dbReference type="Pfam" id="PF00293">
    <property type="entry name" value="NUDIX"/>
    <property type="match status" value="1"/>
</dbReference>
<dbReference type="Proteomes" id="UP000229706">
    <property type="component" value="Unassembled WGS sequence"/>
</dbReference>
<accession>A0A2M8DBT1</accession>
<protein>
    <recommendedName>
        <fullName evidence="2">Nudix hydrolase domain-containing protein</fullName>
    </recommendedName>
</protein>
<name>A0A2M8DBT1_9BACT</name>
<dbReference type="PROSITE" id="PS00893">
    <property type="entry name" value="NUDIX_BOX"/>
    <property type="match status" value="1"/>
</dbReference>